<feature type="transmembrane region" description="Helical" evidence="2">
    <location>
        <begin position="216"/>
        <end position="234"/>
    </location>
</feature>
<organism evidence="4 5">
    <name type="scientific">Propionibacterium ruminifibrarum</name>
    <dbReference type="NCBI Taxonomy" id="1962131"/>
    <lineage>
        <taxon>Bacteria</taxon>
        <taxon>Bacillati</taxon>
        <taxon>Actinomycetota</taxon>
        <taxon>Actinomycetes</taxon>
        <taxon>Propionibacteriales</taxon>
        <taxon>Propionibacteriaceae</taxon>
        <taxon>Propionibacterium</taxon>
    </lineage>
</organism>
<feature type="compositionally biased region" description="Low complexity" evidence="1">
    <location>
        <begin position="373"/>
        <end position="396"/>
    </location>
</feature>
<accession>A0A375I1N9</accession>
<dbReference type="Proteomes" id="UP000265962">
    <property type="component" value="Unassembled WGS sequence"/>
</dbReference>
<keyword evidence="5" id="KW-1185">Reference proteome</keyword>
<dbReference type="GO" id="GO:0080120">
    <property type="term" value="P:CAAX-box protein maturation"/>
    <property type="evidence" value="ECO:0007669"/>
    <property type="project" value="UniProtKB-ARBA"/>
</dbReference>
<gene>
    <name evidence="4" type="ORF">PROPJV5_0523</name>
</gene>
<feature type="transmembrane region" description="Helical" evidence="2">
    <location>
        <begin position="240"/>
        <end position="258"/>
    </location>
</feature>
<feature type="domain" description="CAAX prenyl protease 2/Lysostaphin resistance protein A-like" evidence="3">
    <location>
        <begin position="176"/>
        <end position="274"/>
    </location>
</feature>
<feature type="transmembrane region" description="Helical" evidence="2">
    <location>
        <begin position="137"/>
        <end position="159"/>
    </location>
</feature>
<keyword evidence="4" id="KW-0645">Protease</keyword>
<evidence type="ECO:0000313" key="5">
    <source>
        <dbReference type="Proteomes" id="UP000265962"/>
    </source>
</evidence>
<dbReference type="Pfam" id="PF02517">
    <property type="entry name" value="Rce1-like"/>
    <property type="match status" value="1"/>
</dbReference>
<feature type="transmembrane region" description="Helical" evidence="2">
    <location>
        <begin position="47"/>
        <end position="73"/>
    </location>
</feature>
<feature type="transmembrane region" description="Helical" evidence="2">
    <location>
        <begin position="174"/>
        <end position="195"/>
    </location>
</feature>
<dbReference type="AlphaFoldDB" id="A0A375I1N9"/>
<dbReference type="InterPro" id="IPR003675">
    <property type="entry name" value="Rce1/LyrA-like_dom"/>
</dbReference>
<evidence type="ECO:0000256" key="2">
    <source>
        <dbReference type="SAM" id="Phobius"/>
    </source>
</evidence>
<protein>
    <submittedName>
        <fullName evidence="4">CAAX protease self-immunity</fullName>
    </submittedName>
</protein>
<evidence type="ECO:0000259" key="3">
    <source>
        <dbReference type="Pfam" id="PF02517"/>
    </source>
</evidence>
<evidence type="ECO:0000256" key="1">
    <source>
        <dbReference type="SAM" id="MobiDB-lite"/>
    </source>
</evidence>
<evidence type="ECO:0000313" key="4">
    <source>
        <dbReference type="EMBL" id="SPF67568.1"/>
    </source>
</evidence>
<dbReference type="GO" id="GO:0006508">
    <property type="term" value="P:proteolysis"/>
    <property type="evidence" value="ECO:0007669"/>
    <property type="project" value="UniProtKB-KW"/>
</dbReference>
<dbReference type="RefSeq" id="WP_119714782.1">
    <property type="nucleotide sequence ID" value="NZ_OMOH01000002.1"/>
</dbReference>
<feature type="region of interest" description="Disordered" evidence="1">
    <location>
        <begin position="359"/>
        <end position="523"/>
    </location>
</feature>
<keyword evidence="2" id="KW-1133">Transmembrane helix</keyword>
<feature type="transmembrane region" description="Helical" evidence="2">
    <location>
        <begin position="270"/>
        <end position="289"/>
    </location>
</feature>
<dbReference type="EMBL" id="OMOH01000002">
    <property type="protein sequence ID" value="SPF67568.1"/>
    <property type="molecule type" value="Genomic_DNA"/>
</dbReference>
<feature type="transmembrane region" description="Helical" evidence="2">
    <location>
        <begin position="97"/>
        <end position="116"/>
    </location>
</feature>
<keyword evidence="2" id="KW-0812">Transmembrane</keyword>
<keyword evidence="4" id="KW-0378">Hydrolase</keyword>
<reference evidence="5" key="1">
    <citation type="submission" date="2018-02" db="EMBL/GenBank/DDBJ databases">
        <authorList>
            <person name="Hornung B."/>
        </authorList>
    </citation>
    <scope>NUCLEOTIDE SEQUENCE [LARGE SCALE GENOMIC DNA]</scope>
</reference>
<feature type="transmembrane region" description="Helical" evidence="2">
    <location>
        <begin position="295"/>
        <end position="316"/>
    </location>
</feature>
<sequence length="523" mass="55591">MSTAYPPTAYPPMPVVWQQPYEPELPTTPVRYHGLWRSARWRVWRPVVGALVAGVLWFAATIGFGLAAIVMTLSGGDVSADDYVEQLTTGGGLTPELFIMNNLALACSIPIVWLVARIHSQPIGFVHSVTGRFRWRWFGGCLLMFLPLWVVFIALSMILTGTGLGGLSVNDDTVVLLLGLLLTTPIQCAGEEWFFRGGINRLVASCFPQRTRTLRIVSAVTGCAVSSLFFMLAHGAQDPWLNIFYVGFGIGCCLMCYHTGGLEASTAMHIINNMTAMALLPFSDISHLMDRSEGAGSPLSLLQLVFIAVATVLVCWRARARGLATTSTPAPAAPPAPAGPWPQAVPVPAAPYGAPVPVPSYQQPTGHPASQWGGWYAPQQAAPPQWGGQLPAPQWGDPSPVPAEPVSRPPVEADVPTTTAARPPVEADVPTTTTARTWPASPPAEGMNRPGGAQGAGWLGDPPAPAAQQPVGMPPVDRPGTAAPWGAEPSDDVLASWGPPVDRPRIMEGEPPFDEGAAPRQEE</sequence>
<dbReference type="OrthoDB" id="2680086at2"/>
<keyword evidence="2" id="KW-0472">Membrane</keyword>
<dbReference type="GO" id="GO:0004175">
    <property type="term" value="F:endopeptidase activity"/>
    <property type="evidence" value="ECO:0007669"/>
    <property type="project" value="UniProtKB-ARBA"/>
</dbReference>
<name>A0A375I1N9_9ACTN</name>
<proteinExistence type="predicted"/>